<name>A0A1E5XI50_9HYPH</name>
<keyword evidence="2" id="KW-1185">Reference proteome</keyword>
<comment type="caution">
    <text evidence="1">The sequence shown here is derived from an EMBL/GenBank/DDBJ whole genome shotgun (WGS) entry which is preliminary data.</text>
</comment>
<protein>
    <recommendedName>
        <fullName evidence="3">NlpC/P60 domain-containing protein</fullName>
    </recommendedName>
</protein>
<dbReference type="EMBL" id="LAJE02000385">
    <property type="protein sequence ID" value="OEO28280.1"/>
    <property type="molecule type" value="Genomic_DNA"/>
</dbReference>
<dbReference type="OrthoDB" id="3475409at2"/>
<sequence>MLDLSRSAIAIPVVLRDVRYNADHFPGAPKLLGVEGGANCQQYAYALLRHHGFVLPDLRSKELWLDSEHTAVAERMEPFDLVLVHDNPDSWGAHVGLCVGADLVLHLSKTISVPAIETLAELQRRDAYSHLIGYKRPLRRVAAEPS</sequence>
<dbReference type="InterPro" id="IPR038765">
    <property type="entry name" value="Papain-like_cys_pep_sf"/>
</dbReference>
<reference evidence="1 2" key="1">
    <citation type="journal article" date="2015" name="Genome Announc.">
        <title>Genome Assemblies of Three Soil-Associated Devosia species: D. insulae, D. limi, and D. soli.</title>
        <authorList>
            <person name="Hassan Y.I."/>
            <person name="Lepp D."/>
            <person name="Zhou T."/>
        </authorList>
    </citation>
    <scope>NUCLEOTIDE SEQUENCE [LARGE SCALE GENOMIC DNA]</scope>
    <source>
        <strain evidence="1 2">DS-56</strain>
    </source>
</reference>
<accession>A0A1E5XI50</accession>
<evidence type="ECO:0000313" key="1">
    <source>
        <dbReference type="EMBL" id="OEO28280.1"/>
    </source>
</evidence>
<evidence type="ECO:0008006" key="3">
    <source>
        <dbReference type="Google" id="ProtNLM"/>
    </source>
</evidence>
<evidence type="ECO:0000313" key="2">
    <source>
        <dbReference type="Proteomes" id="UP000095463"/>
    </source>
</evidence>
<dbReference type="AlphaFoldDB" id="A0A1E5XI50"/>
<organism evidence="1 2">
    <name type="scientific">Devosia insulae DS-56</name>
    <dbReference type="NCBI Taxonomy" id="1116389"/>
    <lineage>
        <taxon>Bacteria</taxon>
        <taxon>Pseudomonadati</taxon>
        <taxon>Pseudomonadota</taxon>
        <taxon>Alphaproteobacteria</taxon>
        <taxon>Hyphomicrobiales</taxon>
        <taxon>Devosiaceae</taxon>
        <taxon>Devosia</taxon>
    </lineage>
</organism>
<dbReference type="Gene3D" id="3.90.1720.10">
    <property type="entry name" value="endopeptidase domain like (from Nostoc punctiforme)"/>
    <property type="match status" value="1"/>
</dbReference>
<dbReference type="SUPFAM" id="SSF54001">
    <property type="entry name" value="Cysteine proteinases"/>
    <property type="match status" value="1"/>
</dbReference>
<dbReference type="Proteomes" id="UP000095463">
    <property type="component" value="Unassembled WGS sequence"/>
</dbReference>
<gene>
    <name evidence="1" type="ORF">VW23_005500</name>
</gene>
<proteinExistence type="predicted"/>